<evidence type="ECO:0000259" key="1">
    <source>
        <dbReference type="PROSITE" id="PS51186"/>
    </source>
</evidence>
<dbReference type="AlphaFoldDB" id="A0A1V2EWJ4"/>
<organism evidence="2 3">
    <name type="scientific">Sphingomonas jeddahensis</name>
    <dbReference type="NCBI Taxonomy" id="1915074"/>
    <lineage>
        <taxon>Bacteria</taxon>
        <taxon>Pseudomonadati</taxon>
        <taxon>Pseudomonadota</taxon>
        <taxon>Alphaproteobacteria</taxon>
        <taxon>Sphingomonadales</taxon>
        <taxon>Sphingomonadaceae</taxon>
        <taxon>Sphingomonas</taxon>
    </lineage>
</organism>
<dbReference type="GO" id="GO:0016747">
    <property type="term" value="F:acyltransferase activity, transferring groups other than amino-acyl groups"/>
    <property type="evidence" value="ECO:0007669"/>
    <property type="project" value="InterPro"/>
</dbReference>
<dbReference type="STRING" id="1915074.SPHI_11670"/>
<gene>
    <name evidence="2" type="ORF">SPHI_11670</name>
</gene>
<protein>
    <submittedName>
        <fullName evidence="2">Acetyltransferase (GNAT) family protein</fullName>
    </submittedName>
</protein>
<name>A0A1V2EWJ4_9SPHN</name>
<reference evidence="2 3" key="1">
    <citation type="submission" date="2016-11" db="EMBL/GenBank/DDBJ databases">
        <title>Genome sequence of Sphingomonas jeddahensis G39.</title>
        <authorList>
            <person name="Poehlein A."/>
            <person name="Wuebbeler J.H."/>
            <person name="Steinbuechel A."/>
            <person name="Daniel R."/>
        </authorList>
    </citation>
    <scope>NUCLEOTIDE SEQUENCE [LARGE SCALE GENOMIC DNA]</scope>
    <source>
        <strain evidence="2 3">G39</strain>
    </source>
</reference>
<dbReference type="InterPro" id="IPR051531">
    <property type="entry name" value="N-acetyltransferase"/>
</dbReference>
<dbReference type="InterPro" id="IPR016181">
    <property type="entry name" value="Acyl_CoA_acyltransferase"/>
</dbReference>
<dbReference type="EMBL" id="MPSB01000003">
    <property type="protein sequence ID" value="ONF96970.1"/>
    <property type="molecule type" value="Genomic_DNA"/>
</dbReference>
<dbReference type="InterPro" id="IPR000182">
    <property type="entry name" value="GNAT_dom"/>
</dbReference>
<evidence type="ECO:0000313" key="3">
    <source>
        <dbReference type="Proteomes" id="UP000188729"/>
    </source>
</evidence>
<dbReference type="PANTHER" id="PTHR43792">
    <property type="entry name" value="GNAT FAMILY, PUTATIVE (AFU_ORTHOLOGUE AFUA_3G00765)-RELATED-RELATED"/>
    <property type="match status" value="1"/>
</dbReference>
<feature type="domain" description="N-acetyltransferase" evidence="1">
    <location>
        <begin position="16"/>
        <end position="170"/>
    </location>
</feature>
<dbReference type="Pfam" id="PF13302">
    <property type="entry name" value="Acetyltransf_3"/>
    <property type="match status" value="1"/>
</dbReference>
<keyword evidence="2" id="KW-0808">Transferase</keyword>
<evidence type="ECO:0000313" key="2">
    <source>
        <dbReference type="EMBL" id="ONF96970.1"/>
    </source>
</evidence>
<dbReference type="Proteomes" id="UP000188729">
    <property type="component" value="Unassembled WGS sequence"/>
</dbReference>
<keyword evidence="3" id="KW-1185">Reference proteome</keyword>
<dbReference type="Gene3D" id="3.40.630.30">
    <property type="match status" value="1"/>
</dbReference>
<comment type="caution">
    <text evidence="2">The sequence shown here is derived from an EMBL/GenBank/DDBJ whole genome shotgun (WGS) entry which is preliminary data.</text>
</comment>
<dbReference type="SUPFAM" id="SSF55729">
    <property type="entry name" value="Acyl-CoA N-acyltransferases (Nat)"/>
    <property type="match status" value="1"/>
</dbReference>
<dbReference type="RefSeq" id="WP_233130708.1">
    <property type="nucleotide sequence ID" value="NZ_MPSB01000003.1"/>
</dbReference>
<dbReference type="PROSITE" id="PS51186">
    <property type="entry name" value="GNAT"/>
    <property type="match status" value="1"/>
</dbReference>
<sequence length="183" mass="20222">MFARTKRLTLRPSWPEEAETLTETIAHEAVAMKLARLPWPYTVGDAEAFLAVPRGPNEARFFILAHEGTYPQMIGGIGLNATGRDTAELGYWLTPGAWGRGYATEAGHAVIEMARHALPLRRIEARHHLDNPGSRRVLEKLGFREIRREPSFSLARGHDVDSAVMALDLTAEAAETARMPIAA</sequence>
<accession>A0A1V2EWJ4</accession>
<proteinExistence type="predicted"/>